<proteinExistence type="predicted"/>
<accession>C7N8F0</accession>
<reference evidence="2 3" key="1">
    <citation type="journal article" date="2009" name="Stand. Genomic Sci.">
        <title>Complete genome sequence of Slackia heliotrinireducens type strain (RHS 1).</title>
        <authorList>
            <person name="Pukall R."/>
            <person name="Lapidus A."/>
            <person name="Nolan M."/>
            <person name="Copeland A."/>
            <person name="Glavina Del Rio T."/>
            <person name="Lucas S."/>
            <person name="Chen F."/>
            <person name="Tice H."/>
            <person name="Cheng J.F."/>
            <person name="Chertkov O."/>
            <person name="Bruce D."/>
            <person name="Goodwin L."/>
            <person name="Kuske C."/>
            <person name="Brettin T."/>
            <person name="Detter J.C."/>
            <person name="Han C."/>
            <person name="Pitluck S."/>
            <person name="Pati A."/>
            <person name="Mavrommatis K."/>
            <person name="Ivanova N."/>
            <person name="Ovchinnikova G."/>
            <person name="Chen A."/>
            <person name="Palaniappan K."/>
            <person name="Schneider S."/>
            <person name="Rohde M."/>
            <person name="Chain P."/>
            <person name="D'haeseleer P."/>
            <person name="Goker M."/>
            <person name="Bristow J."/>
            <person name="Eisen J.A."/>
            <person name="Markowitz V."/>
            <person name="Kyrpides N.C."/>
            <person name="Klenk H.P."/>
            <person name="Hugenholtz P."/>
        </authorList>
    </citation>
    <scope>NUCLEOTIDE SEQUENCE [LARGE SCALE GENOMIC DNA]</scope>
    <source>
        <strain evidence="3">ATCC 29202 / DSM 20476 / NCTC 11029 / RHS 1</strain>
    </source>
</reference>
<organism evidence="2 3">
    <name type="scientific">Slackia heliotrinireducens (strain ATCC 29202 / DSM 20476 / NCTC 11029 / RHS 1)</name>
    <name type="common">Peptococcus heliotrinreducens</name>
    <dbReference type="NCBI Taxonomy" id="471855"/>
    <lineage>
        <taxon>Bacteria</taxon>
        <taxon>Bacillati</taxon>
        <taxon>Actinomycetota</taxon>
        <taxon>Coriobacteriia</taxon>
        <taxon>Eggerthellales</taxon>
        <taxon>Eggerthellaceae</taxon>
        <taxon>Slackia</taxon>
    </lineage>
</organism>
<dbReference type="Gene3D" id="2.40.128.20">
    <property type="match status" value="1"/>
</dbReference>
<dbReference type="HOGENOM" id="CLU_1155581_0_0_11"/>
<gene>
    <name evidence="2" type="ordered locus">Shel_21750</name>
</gene>
<dbReference type="Proteomes" id="UP000002026">
    <property type="component" value="Chromosome"/>
</dbReference>
<feature type="signal peptide" evidence="1">
    <location>
        <begin position="1"/>
        <end position="24"/>
    </location>
</feature>
<dbReference type="PROSITE" id="PS51257">
    <property type="entry name" value="PROKAR_LIPOPROTEIN"/>
    <property type="match status" value="1"/>
</dbReference>
<evidence type="ECO:0008006" key="4">
    <source>
        <dbReference type="Google" id="ProtNLM"/>
    </source>
</evidence>
<name>C7N8F0_SLAHD</name>
<protein>
    <recommendedName>
        <fullName evidence="4">Lipoprotein</fullName>
    </recommendedName>
</protein>
<keyword evidence="1" id="KW-0732">Signal</keyword>
<feature type="chain" id="PRO_5002979910" description="Lipoprotein" evidence="1">
    <location>
        <begin position="25"/>
        <end position="245"/>
    </location>
</feature>
<evidence type="ECO:0000313" key="2">
    <source>
        <dbReference type="EMBL" id="ACV23185.1"/>
    </source>
</evidence>
<dbReference type="EMBL" id="CP001684">
    <property type="protein sequence ID" value="ACV23185.1"/>
    <property type="molecule type" value="Genomic_DNA"/>
</dbReference>
<dbReference type="eggNOG" id="COG2138">
    <property type="taxonomic scope" value="Bacteria"/>
</dbReference>
<dbReference type="STRING" id="471855.Shel_21750"/>
<dbReference type="KEGG" id="shi:Shel_21750"/>
<evidence type="ECO:0000256" key="1">
    <source>
        <dbReference type="SAM" id="SignalP"/>
    </source>
</evidence>
<dbReference type="InterPro" id="IPR012674">
    <property type="entry name" value="Calycin"/>
</dbReference>
<evidence type="ECO:0000313" key="3">
    <source>
        <dbReference type="Proteomes" id="UP000002026"/>
    </source>
</evidence>
<keyword evidence="3" id="KW-1185">Reference proteome</keyword>
<dbReference type="RefSeq" id="WP_012799285.1">
    <property type="nucleotide sequence ID" value="NC_013165.1"/>
</dbReference>
<dbReference type="AlphaFoldDB" id="C7N8F0"/>
<sequence>MKRIVTLLCTLAMALTLGACSSGAGEEAVQEEPLSPADQLLVDVSGTYDELFTVICDPQYDQLWLEDCEALVGPDMAADAADMLKSACTGTIYGDEAAAAYADDPEAAQFDCYFINGPAQITFDGNTISGVDANGNEVFSHEYAYVQDLSLDGMMDGYLYATEDADAGEFKYFFMMPDTPGSTYHIEFRYGSDIDALTHYAEGPYAYWLAAGILTDADDQMIEDVIGLFCEENLADQGEQEAQAA</sequence>